<organism evidence="1">
    <name type="scientific">marine sediment metagenome</name>
    <dbReference type="NCBI Taxonomy" id="412755"/>
    <lineage>
        <taxon>unclassified sequences</taxon>
        <taxon>metagenomes</taxon>
        <taxon>ecological metagenomes</taxon>
    </lineage>
</organism>
<evidence type="ECO:0000313" key="1">
    <source>
        <dbReference type="EMBL" id="KKN82619.1"/>
    </source>
</evidence>
<reference evidence="1" key="1">
    <citation type="journal article" date="2015" name="Nature">
        <title>Complex archaea that bridge the gap between prokaryotes and eukaryotes.</title>
        <authorList>
            <person name="Spang A."/>
            <person name="Saw J.H."/>
            <person name="Jorgensen S.L."/>
            <person name="Zaremba-Niedzwiedzka K."/>
            <person name="Martijn J."/>
            <person name="Lind A.E."/>
            <person name="van Eijk R."/>
            <person name="Schleper C."/>
            <person name="Guy L."/>
            <person name="Ettema T.J."/>
        </authorList>
    </citation>
    <scope>NUCLEOTIDE SEQUENCE</scope>
</reference>
<dbReference type="EMBL" id="LAZR01000197">
    <property type="protein sequence ID" value="KKN82619.1"/>
    <property type="molecule type" value="Genomic_DNA"/>
</dbReference>
<name>A0A0F9TTE6_9ZZZZ</name>
<dbReference type="AlphaFoldDB" id="A0A0F9TTE6"/>
<gene>
    <name evidence="1" type="ORF">LCGC14_0306840</name>
</gene>
<proteinExistence type="predicted"/>
<comment type="caution">
    <text evidence="1">The sequence shown here is derived from an EMBL/GenBank/DDBJ whole genome shotgun (WGS) entry which is preliminary data.</text>
</comment>
<protein>
    <recommendedName>
        <fullName evidence="2">Holin</fullName>
    </recommendedName>
</protein>
<sequence length="73" mass="7844">MDPKSGKQSTEFWLSLAFGVVFLANGTEYVDIPWDQFIVLAGVFGVYTGGRSHVKAQEAKAMVAAALNGKPKP</sequence>
<accession>A0A0F9TTE6</accession>
<evidence type="ECO:0008006" key="2">
    <source>
        <dbReference type="Google" id="ProtNLM"/>
    </source>
</evidence>